<dbReference type="InterPro" id="IPR036515">
    <property type="entry name" value="Transposase_17_sf"/>
</dbReference>
<protein>
    <submittedName>
        <fullName evidence="2">Transposase IS200 family protein</fullName>
    </submittedName>
</protein>
<organism evidence="2 3">
    <name type="scientific">Arcicella aurantiaca</name>
    <dbReference type="NCBI Taxonomy" id="591202"/>
    <lineage>
        <taxon>Bacteria</taxon>
        <taxon>Pseudomonadati</taxon>
        <taxon>Bacteroidota</taxon>
        <taxon>Cytophagia</taxon>
        <taxon>Cytophagales</taxon>
        <taxon>Flectobacillaceae</taxon>
        <taxon>Arcicella</taxon>
    </lineage>
</organism>
<keyword evidence="3" id="KW-1185">Reference proteome</keyword>
<feature type="domain" description="Transposase IS200-like" evidence="1">
    <location>
        <begin position="9"/>
        <end position="146"/>
    </location>
</feature>
<dbReference type="SUPFAM" id="SSF143422">
    <property type="entry name" value="Transposase IS200-like"/>
    <property type="match status" value="1"/>
</dbReference>
<evidence type="ECO:0000313" key="3">
    <source>
        <dbReference type="Proteomes" id="UP000245489"/>
    </source>
</evidence>
<evidence type="ECO:0000313" key="2">
    <source>
        <dbReference type="EMBL" id="PWK17458.1"/>
    </source>
</evidence>
<dbReference type="PANTHER" id="PTHR34322:SF2">
    <property type="entry name" value="TRANSPOSASE IS200-LIKE DOMAIN-CONTAINING PROTEIN"/>
    <property type="match status" value="1"/>
</dbReference>
<name>A0A316DIL7_9BACT</name>
<dbReference type="GO" id="GO:0003677">
    <property type="term" value="F:DNA binding"/>
    <property type="evidence" value="ECO:0007669"/>
    <property type="project" value="InterPro"/>
</dbReference>
<comment type="caution">
    <text evidence="2">The sequence shown here is derived from an EMBL/GenBank/DDBJ whole genome shotgun (WGS) entry which is preliminary data.</text>
</comment>
<dbReference type="GO" id="GO:0004803">
    <property type="term" value="F:transposase activity"/>
    <property type="evidence" value="ECO:0007669"/>
    <property type="project" value="InterPro"/>
</dbReference>
<evidence type="ECO:0000259" key="1">
    <source>
        <dbReference type="SMART" id="SM01321"/>
    </source>
</evidence>
<dbReference type="AlphaFoldDB" id="A0A316DIL7"/>
<dbReference type="EMBL" id="QGGO01000035">
    <property type="protein sequence ID" value="PWK17458.1"/>
    <property type="molecule type" value="Genomic_DNA"/>
</dbReference>
<sequence>MKNYEIPLSPENYYHIYNHANGSDNLFLNSENYRYFLQRYATFINPIADTFAYCLMPNHIHFLIRIKAEPDLQKAYEYKKQSREKLLEEDISNYLSREFASLFSSYSQAFNRQNGRKGSLFNPNFKRKLVETDKYFTQLVYYIHANPVHHGFVKDLSAWNYSSYHAFLSRKQTNLQRDEVLNWFGNVDSFRTFHEGMPLTGKLDFD</sequence>
<gene>
    <name evidence="2" type="ORF">LV89_04373</name>
</gene>
<dbReference type="PANTHER" id="PTHR34322">
    <property type="entry name" value="TRANSPOSASE, Y1_TNP DOMAIN-CONTAINING"/>
    <property type="match status" value="1"/>
</dbReference>
<dbReference type="Gene3D" id="3.30.70.1290">
    <property type="entry name" value="Transposase IS200-like"/>
    <property type="match status" value="1"/>
</dbReference>
<dbReference type="GO" id="GO:0006313">
    <property type="term" value="P:DNA transposition"/>
    <property type="evidence" value="ECO:0007669"/>
    <property type="project" value="InterPro"/>
</dbReference>
<dbReference type="OrthoDB" id="9788881at2"/>
<dbReference type="InterPro" id="IPR002686">
    <property type="entry name" value="Transposase_17"/>
</dbReference>
<dbReference type="SMART" id="SM01321">
    <property type="entry name" value="Y1_Tnp"/>
    <property type="match status" value="1"/>
</dbReference>
<reference evidence="2 3" key="1">
    <citation type="submission" date="2018-05" db="EMBL/GenBank/DDBJ databases">
        <title>Genomic Encyclopedia of Archaeal and Bacterial Type Strains, Phase II (KMG-II): from individual species to whole genera.</title>
        <authorList>
            <person name="Goeker M."/>
        </authorList>
    </citation>
    <scope>NUCLEOTIDE SEQUENCE [LARGE SCALE GENOMIC DNA]</scope>
    <source>
        <strain evidence="2 3">DSM 22214</strain>
    </source>
</reference>
<dbReference type="RefSeq" id="WP_109745032.1">
    <property type="nucleotide sequence ID" value="NZ_QGGO01000035.1"/>
</dbReference>
<accession>A0A316DIL7</accession>
<proteinExistence type="predicted"/>
<dbReference type="Proteomes" id="UP000245489">
    <property type="component" value="Unassembled WGS sequence"/>
</dbReference>